<keyword evidence="2" id="KW-0812">Transmembrane</keyword>
<evidence type="ECO:0000313" key="4">
    <source>
        <dbReference type="Proteomes" id="UP000198512"/>
    </source>
</evidence>
<feature type="coiled-coil region" evidence="1">
    <location>
        <begin position="81"/>
        <end position="108"/>
    </location>
</feature>
<sequence length="288" mass="32331">MDKKSSQTADGVVKLLYGIVCSAVVVVFAVFSFYFYKFGAYSLSADRGDWGTFGDYLGGTLNPILSFFGLIALLLTIVLQGKELELTRRELQRSAEAQERTQEVLDEQSNTQIKQQFEGTFFALLDQHNRLLSDISKSSVLYESIIEKTLLNATATGVGIADGGDQHYFIFRKVINYINITRELLKFNFYNAPGGDIGPSYIGNLEEAPYPTRSERVYADIVKAHLTDEAAILISIYGAYEARLDDPLGSLYSLVKRYDIAQEIRILPDSPFLKILLEINGEYQDEYS</sequence>
<evidence type="ECO:0000256" key="2">
    <source>
        <dbReference type="SAM" id="Phobius"/>
    </source>
</evidence>
<organism evidence="3 4">
    <name type="scientific">Pseudomonas cuatrocienegasensis</name>
    <dbReference type="NCBI Taxonomy" id="543360"/>
    <lineage>
        <taxon>Bacteria</taxon>
        <taxon>Pseudomonadati</taxon>
        <taxon>Pseudomonadota</taxon>
        <taxon>Gammaproteobacteria</taxon>
        <taxon>Pseudomonadales</taxon>
        <taxon>Pseudomonadaceae</taxon>
        <taxon>Pseudomonas</taxon>
    </lineage>
</organism>
<keyword evidence="2" id="KW-1133">Transmembrane helix</keyword>
<proteinExistence type="predicted"/>
<keyword evidence="2" id="KW-0472">Membrane</keyword>
<evidence type="ECO:0000256" key="1">
    <source>
        <dbReference type="SAM" id="Coils"/>
    </source>
</evidence>
<evidence type="ECO:0008006" key="5">
    <source>
        <dbReference type="Google" id="ProtNLM"/>
    </source>
</evidence>
<feature type="transmembrane region" description="Helical" evidence="2">
    <location>
        <begin position="12"/>
        <end position="36"/>
    </location>
</feature>
<comment type="caution">
    <text evidence="3">The sequence shown here is derived from an EMBL/GenBank/DDBJ whole genome shotgun (WGS) entry which is preliminary data.</text>
</comment>
<keyword evidence="4" id="KW-1185">Reference proteome</keyword>
<evidence type="ECO:0000313" key="3">
    <source>
        <dbReference type="EMBL" id="SER09358.1"/>
    </source>
</evidence>
<name>A0ABY1BLA2_9PSED</name>
<dbReference type="Proteomes" id="UP000198512">
    <property type="component" value="Unassembled WGS sequence"/>
</dbReference>
<feature type="transmembrane region" description="Helical" evidence="2">
    <location>
        <begin position="56"/>
        <end position="79"/>
    </location>
</feature>
<keyword evidence="1" id="KW-0175">Coiled coil</keyword>
<gene>
    <name evidence="3" type="ORF">SAMN05216600_1158</name>
</gene>
<dbReference type="RefSeq" id="WP_069519591.1">
    <property type="nucleotide sequence ID" value="NZ_FOFP01000015.1"/>
</dbReference>
<reference evidence="3 4" key="1">
    <citation type="submission" date="2016-10" db="EMBL/GenBank/DDBJ databases">
        <authorList>
            <person name="Varghese N."/>
            <person name="Submissions S."/>
        </authorList>
    </citation>
    <scope>NUCLEOTIDE SEQUENCE [LARGE SCALE GENOMIC DNA]</scope>
    <source>
        <strain evidence="3 4">CIP 109853</strain>
    </source>
</reference>
<dbReference type="EMBL" id="FOFP01000015">
    <property type="protein sequence ID" value="SER09358.1"/>
    <property type="molecule type" value="Genomic_DNA"/>
</dbReference>
<accession>A0ABY1BLA2</accession>
<protein>
    <recommendedName>
        <fullName evidence="5">Phage abortive infection protein</fullName>
    </recommendedName>
</protein>